<dbReference type="Proteomes" id="UP000095228">
    <property type="component" value="Chromosome"/>
</dbReference>
<evidence type="ECO:0000313" key="2">
    <source>
        <dbReference type="Proteomes" id="UP000095228"/>
    </source>
</evidence>
<gene>
    <name evidence="1" type="ORF">Verru16b_02448</name>
</gene>
<dbReference type="EMBL" id="CP016094">
    <property type="protein sequence ID" value="AOS45367.1"/>
    <property type="molecule type" value="Genomic_DNA"/>
</dbReference>
<dbReference type="OrthoDB" id="9797162at2"/>
<sequence length="365" mass="41192">MPADPQPALKDWFNAARYRQIADLLADVHPGFNRRRFLAVASAGLDELTLIQRVRRATEACHATLPPDFPAAVALLQRIAPRVQHGFVGIFLPDFVGQHGHRHFAESMAALKFFTPFSSSEFAIREFLRRDLTRTLAVMERWSRDDNEHVRRLASEGSRPRLPWSFRLEAIVADPTLTAPILENLRTDPSLYVRKSVANHLNDISKDHPAWMLAQLKSWDLAHAHSQWIAKRAARTLIKAGHQPALALFNFGAKPAVKVNGFAVRPTRLSLGQALEFSFSLTSASRRRQPLALDYLIHYVKASGGTSAKVFKLRELTLGPGETVVVTKRQTIRDFTTRKHHPGRHRLELQVNGRILAAGDFELRR</sequence>
<dbReference type="InterPro" id="IPR016024">
    <property type="entry name" value="ARM-type_fold"/>
</dbReference>
<organism evidence="1 2">
    <name type="scientific">Lacunisphaera limnophila</name>
    <dbReference type="NCBI Taxonomy" id="1838286"/>
    <lineage>
        <taxon>Bacteria</taxon>
        <taxon>Pseudomonadati</taxon>
        <taxon>Verrucomicrobiota</taxon>
        <taxon>Opitutia</taxon>
        <taxon>Opitutales</taxon>
        <taxon>Opitutaceae</taxon>
        <taxon>Lacunisphaera</taxon>
    </lineage>
</organism>
<dbReference type="AlphaFoldDB" id="A0A1D8AWV3"/>
<dbReference type="PATRIC" id="fig|1838286.3.peg.2459"/>
<proteinExistence type="predicted"/>
<name>A0A1D8AWV3_9BACT</name>
<protein>
    <recommendedName>
        <fullName evidence="3">DNA alkylation repair enzyme</fullName>
    </recommendedName>
</protein>
<dbReference type="Pfam" id="PF08713">
    <property type="entry name" value="DNA_alkylation"/>
    <property type="match status" value="1"/>
</dbReference>
<accession>A0A1D8AWV3</accession>
<dbReference type="KEGG" id="obg:Verru16b_02448"/>
<keyword evidence="2" id="KW-1185">Reference proteome</keyword>
<dbReference type="SUPFAM" id="SSF48371">
    <property type="entry name" value="ARM repeat"/>
    <property type="match status" value="1"/>
</dbReference>
<evidence type="ECO:0008006" key="3">
    <source>
        <dbReference type="Google" id="ProtNLM"/>
    </source>
</evidence>
<dbReference type="InterPro" id="IPR014825">
    <property type="entry name" value="DNA_alkylation"/>
</dbReference>
<dbReference type="Gene3D" id="1.25.40.290">
    <property type="entry name" value="ARM repeat domains"/>
    <property type="match status" value="1"/>
</dbReference>
<reference evidence="1 2" key="1">
    <citation type="submission" date="2016-06" db="EMBL/GenBank/DDBJ databases">
        <title>Three novel species with peptidoglycan cell walls form the new genus Lacunisphaera gen. nov. in the family Opitutaceae of the verrucomicrobial subdivision 4.</title>
        <authorList>
            <person name="Rast P."/>
            <person name="Gloeckner I."/>
            <person name="Jogler M."/>
            <person name="Boedeker C."/>
            <person name="Jeske O."/>
            <person name="Wiegand S."/>
            <person name="Reinhardt R."/>
            <person name="Schumann P."/>
            <person name="Rohde M."/>
            <person name="Spring S."/>
            <person name="Gloeckner F.O."/>
            <person name="Jogler C."/>
        </authorList>
    </citation>
    <scope>NUCLEOTIDE SEQUENCE [LARGE SCALE GENOMIC DNA]</scope>
    <source>
        <strain evidence="1 2">IG16b</strain>
    </source>
</reference>
<evidence type="ECO:0000313" key="1">
    <source>
        <dbReference type="EMBL" id="AOS45367.1"/>
    </source>
</evidence>
<dbReference type="RefSeq" id="WP_069962523.1">
    <property type="nucleotide sequence ID" value="NZ_CP016094.1"/>
</dbReference>